<evidence type="ECO:0000313" key="1">
    <source>
        <dbReference type="Ensembl" id="ENSXETP00000097157"/>
    </source>
</evidence>
<reference evidence="3 4" key="3">
    <citation type="submission" date="2025-04" db="UniProtKB">
        <authorList>
            <consortium name="RefSeq"/>
        </authorList>
    </citation>
    <scope>IDENTIFICATION</scope>
    <source>
        <strain evidence="3 4">Nigerian</strain>
        <tissue evidence="3 4">Liver and blood</tissue>
    </source>
</reference>
<dbReference type="RefSeq" id="XP_002934983.3">
    <property type="nucleotide sequence ID" value="XM_002934937.5"/>
</dbReference>
<reference evidence="1" key="1">
    <citation type="journal article" date="2010" name="Science">
        <title>The genome of the Western clawed frog Xenopus tropicalis.</title>
        <authorList>
            <person name="Hellsten U."/>
            <person name="Harland R.M."/>
            <person name="Gilchrist M.J."/>
            <person name="Hendrix D."/>
            <person name="Jurka J."/>
            <person name="Kapitonov V."/>
            <person name="Ovcharenko I."/>
            <person name="Putnam N.H."/>
            <person name="Shu S."/>
            <person name="Taher L."/>
            <person name="Blitz I.L."/>
            <person name="Blumberg B."/>
            <person name="Dichmann D.S."/>
            <person name="Dubchak I."/>
            <person name="Amaya E."/>
            <person name="Detter J.C."/>
            <person name="Fletcher R."/>
            <person name="Gerhard D.S."/>
            <person name="Goodstein D."/>
            <person name="Graves T."/>
            <person name="Grigoriev I.V."/>
            <person name="Grimwood J."/>
            <person name="Kawashima T."/>
            <person name="Lindquist E."/>
            <person name="Lucas S.M."/>
            <person name="Mead P.E."/>
            <person name="Mitros T."/>
            <person name="Ogino H."/>
            <person name="Ohta Y."/>
            <person name="Poliakov A.V."/>
            <person name="Pollet N."/>
            <person name="Robert J."/>
            <person name="Salamov A."/>
            <person name="Sater A.K."/>
            <person name="Schmutz J."/>
            <person name="Terry A."/>
            <person name="Vize P.D."/>
            <person name="Warren W.C."/>
            <person name="Wells D."/>
            <person name="Wills A."/>
            <person name="Wilson R.K."/>
            <person name="Zimmerman L.B."/>
            <person name="Zorn A.M."/>
            <person name="Grainger R."/>
            <person name="Grammer T."/>
            <person name="Khokha M.K."/>
            <person name="Richardson P.M."/>
            <person name="Rokhsar D.S."/>
        </authorList>
    </citation>
    <scope>NUCLEOTIDE SEQUENCE [LARGE SCALE GENOMIC DNA]</scope>
    <source>
        <strain evidence="1">Nigerian</strain>
    </source>
</reference>
<dbReference type="KEGG" id="xtr:100492546"/>
<dbReference type="GeneTree" id="ENSGT00940000165202"/>
<evidence type="ECO:0000313" key="3">
    <source>
        <dbReference type="RefSeq" id="XP_002934983.3"/>
    </source>
</evidence>
<dbReference type="SUPFAM" id="SSF53098">
    <property type="entry name" value="Ribonuclease H-like"/>
    <property type="match status" value="1"/>
</dbReference>
<dbReference type="OMA" id="CDQEYSK"/>
<evidence type="ECO:0000313" key="5">
    <source>
        <dbReference type="RefSeq" id="XP_004912148.2"/>
    </source>
</evidence>
<dbReference type="PANTHER" id="PTHR37162:SF10">
    <property type="entry name" value="DUF4371 DOMAIN-CONTAINING PROTEIN"/>
    <property type="match status" value="1"/>
</dbReference>
<organism evidence="1">
    <name type="scientific">Xenopus tropicalis</name>
    <name type="common">Western clawed frog</name>
    <name type="synonym">Silurana tropicalis</name>
    <dbReference type="NCBI Taxonomy" id="8364"/>
    <lineage>
        <taxon>Eukaryota</taxon>
        <taxon>Metazoa</taxon>
        <taxon>Chordata</taxon>
        <taxon>Craniata</taxon>
        <taxon>Vertebrata</taxon>
        <taxon>Euteleostomi</taxon>
        <taxon>Amphibia</taxon>
        <taxon>Batrachia</taxon>
        <taxon>Anura</taxon>
        <taxon>Pipoidea</taxon>
        <taxon>Pipidae</taxon>
        <taxon>Xenopodinae</taxon>
        <taxon>Xenopus</taxon>
        <taxon>Silurana</taxon>
    </lineage>
</organism>
<dbReference type="InterPro" id="IPR012337">
    <property type="entry name" value="RNaseH-like_sf"/>
</dbReference>
<dbReference type="AGR" id="Xenbase:XB-GENE-29081231"/>
<dbReference type="OrthoDB" id="6782434at2759"/>
<dbReference type="Proteomes" id="UP000008143">
    <property type="component" value="Chromosome 2"/>
</dbReference>
<keyword evidence="2" id="KW-1185">Reference proteome</keyword>
<dbReference type="Bgee" id="ENSXETG00000035543">
    <property type="expression patterns" value="Expressed in ovary and 9 other cell types or tissues"/>
</dbReference>
<evidence type="ECO:0000313" key="6">
    <source>
        <dbReference type="Xenbase" id="XB-GENE-29081231"/>
    </source>
</evidence>
<gene>
    <name evidence="1 3 4 5 6" type="primary">LOC100492546</name>
</gene>
<name>A0A6I8SFW4_XENTR</name>
<evidence type="ECO:0000313" key="2">
    <source>
        <dbReference type="Proteomes" id="UP000008143"/>
    </source>
</evidence>
<dbReference type="Xenbase" id="XB-GENE-29081231">
    <property type="gene designation" value="LOC100492546"/>
</dbReference>
<dbReference type="Ensembl" id="ENSXETT00000101841">
    <property type="protein sequence ID" value="ENSXETP00000097157"/>
    <property type="gene ID" value="ENSXETG00000035543"/>
</dbReference>
<dbReference type="RefSeq" id="XP_004912147.2">
    <property type="nucleotide sequence ID" value="XM_004912090.4"/>
</dbReference>
<protein>
    <submittedName>
        <fullName evidence="1">Uncharacterized LOC100492546</fullName>
    </submittedName>
    <submittedName>
        <fullName evidence="3 4">Uncharacterized protein LOC100492546 isoform X1</fullName>
    </submittedName>
</protein>
<dbReference type="RefSeq" id="XP_004912148.2">
    <property type="nucleotide sequence ID" value="XM_004912091.4"/>
</dbReference>
<reference evidence="1" key="2">
    <citation type="submission" date="2020-05" db="UniProtKB">
        <authorList>
            <consortium name="Ensembl"/>
        </authorList>
    </citation>
    <scope>IDENTIFICATION</scope>
</reference>
<dbReference type="AlphaFoldDB" id="A0A6I8SFW4"/>
<dbReference type="PANTHER" id="PTHR37162">
    <property type="entry name" value="HAT FAMILY DIMERISATION DOMAINCONTAINING PROTEIN-RELATED"/>
    <property type="match status" value="1"/>
</dbReference>
<accession>A0A6I8SFW4</accession>
<evidence type="ECO:0000313" key="4">
    <source>
        <dbReference type="RefSeq" id="XP_004912147.2"/>
    </source>
</evidence>
<sequence>MATKPKKRKCVLTESILIDFPFIRPGPTENYAFCTLCQTAFTIASGGRSTVKEHSASKRHLNASQTFIVKENSFFKTFLPDASEFSLAFQEGTFAFHTIRHHQSFLSMDCSAGLIKRFYERKFSCSKTKCETIITDVLAKWAEDTVLQDIDKVSYVTLLTDASNSGQVKRYPVLLRYVIIDTKPMGDCKVQIKTKLVDCFETDGETTETLSEDVLQVIRKVLVEDKIVGMSADNMNSDFGGLKRKGTNNVVNRIRESLKRNVIAIGCITHIVHNCAQCSVDMIPLDIQGMVTKIFGFFHVFSVRAECLKEFCEFTSQQWKEIQSYSNVRCLSLLPFLGKVLQHYAALKSFFLAEEKCPVVLKKWFSDPSTLLWLEFANSSLCLFQETVNKIENQEGTAIESSVIMNDLIQKITVRRNENFIPPKVKTILSSMEEHGSYTIACFFKVSNDFYTTALQYLNAWSVNFEHVDKMECMLLKHLPDRQSFEHAVHFFLSKSNLVDIKEDDLFNEITCLKSFVTKDKVQEWNSNGVTTCERWSQVFSHFSQKSLSFTQLKTIVELTLCMPGSSAPIQKVFSAMNMMSDADYSKLGVQSLKSVLMVLINFPMSCQEFAVELAYRKDILQKIQLSET</sequence>
<proteinExistence type="predicted"/>
<dbReference type="GeneID" id="100492546"/>